<dbReference type="GO" id="GO:0140359">
    <property type="term" value="F:ABC-type transporter activity"/>
    <property type="evidence" value="ECO:0007669"/>
    <property type="project" value="UniProtKB-ARBA"/>
</dbReference>
<dbReference type="GO" id="GO:0055052">
    <property type="term" value="C:ATP-binding cassette (ABC) transporter complex, substrate-binding subunit-containing"/>
    <property type="evidence" value="ECO:0007669"/>
    <property type="project" value="TreeGrafter"/>
</dbReference>
<keyword evidence="6" id="KW-1278">Translocase</keyword>
<dbReference type="GO" id="GO:0016887">
    <property type="term" value="F:ATP hydrolysis activity"/>
    <property type="evidence" value="ECO:0007669"/>
    <property type="project" value="InterPro"/>
</dbReference>
<dbReference type="FunFam" id="3.40.50.300:FF:000042">
    <property type="entry name" value="Maltose/maltodextrin ABC transporter, ATP-binding protein"/>
    <property type="match status" value="1"/>
</dbReference>
<dbReference type="InterPro" id="IPR003439">
    <property type="entry name" value="ABC_transporter-like_ATP-bd"/>
</dbReference>
<sequence>MAEIRVENLVKQFDAFTAVRDTSFTVPDGDFFCLLGPSGCGKTTTLRMVAGLELPTSGRIHLDNQDVTFKRARERDIAMVFQLFALYPHMNVRRNIAFPLVSVGTPKKEIRRRVDEAARTLRIEHLLDLPVSGLSGGDRQRVALGRALVRQPKAFMMDEPLGALDAEFRHIMCGELRAMHDRLKATTVYVTHDQLEAMSMADVIAVMNGGCIEQLAPPQEIYDRPASIFVGEFIGSPAMNFLRFEGAVELGAAQVTVGGIRVAIPAPREGRPSGPLALGVRPEHVGLVSEGGIRGEVIGIEYLGTNQIATVVTTHGMVKARLPASDAVSLGEPVGLAFRSTKLSLFAGDTGKVIRSALHDTPHSRHESLRRGNARVAAHANGAAHV</sequence>
<dbReference type="SMART" id="SM00382">
    <property type="entry name" value="AAA"/>
    <property type="match status" value="1"/>
</dbReference>
<evidence type="ECO:0000313" key="9">
    <source>
        <dbReference type="EMBL" id="RJF86801.1"/>
    </source>
</evidence>
<feature type="domain" description="ABC transporter" evidence="8">
    <location>
        <begin position="4"/>
        <end position="234"/>
    </location>
</feature>
<evidence type="ECO:0000256" key="7">
    <source>
        <dbReference type="ARBA" id="ARBA00023136"/>
    </source>
</evidence>
<proteinExistence type="inferred from homology"/>
<dbReference type="SUPFAM" id="SSF52540">
    <property type="entry name" value="P-loop containing nucleoside triphosphate hydrolases"/>
    <property type="match status" value="1"/>
</dbReference>
<keyword evidence="3" id="KW-1003">Cell membrane</keyword>
<evidence type="ECO:0000256" key="3">
    <source>
        <dbReference type="ARBA" id="ARBA00022475"/>
    </source>
</evidence>
<dbReference type="Gene3D" id="2.40.50.100">
    <property type="match status" value="1"/>
</dbReference>
<dbReference type="InterPro" id="IPR013611">
    <property type="entry name" value="Transp-assoc_OB_typ2"/>
</dbReference>
<organism evidence="9 10">
    <name type="scientific">Oleomonas cavernae</name>
    <dbReference type="NCBI Taxonomy" id="2320859"/>
    <lineage>
        <taxon>Bacteria</taxon>
        <taxon>Pseudomonadati</taxon>
        <taxon>Pseudomonadota</taxon>
        <taxon>Alphaproteobacteria</taxon>
        <taxon>Acetobacterales</taxon>
        <taxon>Acetobacteraceae</taxon>
        <taxon>Oleomonas</taxon>
    </lineage>
</organism>
<dbReference type="OrthoDB" id="394852at2"/>
<dbReference type="InterPro" id="IPR027417">
    <property type="entry name" value="P-loop_NTPase"/>
</dbReference>
<dbReference type="Proteomes" id="UP000284605">
    <property type="component" value="Unassembled WGS sequence"/>
</dbReference>
<evidence type="ECO:0000313" key="10">
    <source>
        <dbReference type="Proteomes" id="UP000284605"/>
    </source>
</evidence>
<evidence type="ECO:0000256" key="2">
    <source>
        <dbReference type="ARBA" id="ARBA00022448"/>
    </source>
</evidence>
<dbReference type="RefSeq" id="WP_119777447.1">
    <property type="nucleotide sequence ID" value="NZ_QYUK01000011.1"/>
</dbReference>
<dbReference type="Gene3D" id="2.40.50.140">
    <property type="entry name" value="Nucleic acid-binding proteins"/>
    <property type="match status" value="1"/>
</dbReference>
<comment type="similarity">
    <text evidence="1">Belongs to the ABC transporter superfamily.</text>
</comment>
<evidence type="ECO:0000256" key="1">
    <source>
        <dbReference type="ARBA" id="ARBA00005417"/>
    </source>
</evidence>
<dbReference type="PROSITE" id="PS50893">
    <property type="entry name" value="ABC_TRANSPORTER_2"/>
    <property type="match status" value="1"/>
</dbReference>
<dbReference type="PANTHER" id="PTHR43875">
    <property type="entry name" value="MALTODEXTRIN IMPORT ATP-BINDING PROTEIN MSMX"/>
    <property type="match status" value="1"/>
</dbReference>
<dbReference type="InterPro" id="IPR003593">
    <property type="entry name" value="AAA+_ATPase"/>
</dbReference>
<name>A0A418W9U8_9PROT</name>
<dbReference type="EMBL" id="QYUK01000011">
    <property type="protein sequence ID" value="RJF86801.1"/>
    <property type="molecule type" value="Genomic_DNA"/>
</dbReference>
<evidence type="ECO:0000256" key="6">
    <source>
        <dbReference type="ARBA" id="ARBA00022967"/>
    </source>
</evidence>
<dbReference type="Pfam" id="PF00005">
    <property type="entry name" value="ABC_tran"/>
    <property type="match status" value="1"/>
</dbReference>
<dbReference type="InterPro" id="IPR008995">
    <property type="entry name" value="Mo/tungstate-bd_C_term_dom"/>
</dbReference>
<dbReference type="InterPro" id="IPR047641">
    <property type="entry name" value="ABC_transpr_MalK/UgpC-like"/>
</dbReference>
<reference evidence="9 10" key="1">
    <citation type="submission" date="2018-09" db="EMBL/GenBank/DDBJ databases">
        <authorList>
            <person name="Zhu H."/>
        </authorList>
    </citation>
    <scope>NUCLEOTIDE SEQUENCE [LARGE SCALE GENOMIC DNA]</scope>
    <source>
        <strain evidence="9 10">K1W22B-8</strain>
    </source>
</reference>
<accession>A0A418W9U8</accession>
<keyword evidence="7" id="KW-0472">Membrane</keyword>
<comment type="caution">
    <text evidence="9">The sequence shown here is derived from an EMBL/GenBank/DDBJ whole genome shotgun (WGS) entry which is preliminary data.</text>
</comment>
<gene>
    <name evidence="9" type="ORF">D3874_07020</name>
</gene>
<evidence type="ECO:0000256" key="4">
    <source>
        <dbReference type="ARBA" id="ARBA00022741"/>
    </source>
</evidence>
<dbReference type="PROSITE" id="PS00211">
    <property type="entry name" value="ABC_TRANSPORTER_1"/>
    <property type="match status" value="1"/>
</dbReference>
<dbReference type="Pfam" id="PF08402">
    <property type="entry name" value="TOBE_2"/>
    <property type="match status" value="1"/>
</dbReference>
<keyword evidence="4" id="KW-0547">Nucleotide-binding</keyword>
<dbReference type="GO" id="GO:0005524">
    <property type="term" value="F:ATP binding"/>
    <property type="evidence" value="ECO:0007669"/>
    <property type="project" value="UniProtKB-KW"/>
</dbReference>
<dbReference type="AlphaFoldDB" id="A0A418W9U8"/>
<keyword evidence="2" id="KW-0813">Transport</keyword>
<keyword evidence="5 9" id="KW-0067">ATP-binding</keyword>
<protein>
    <submittedName>
        <fullName evidence="9">ABC transporter ATP-binding protein</fullName>
    </submittedName>
</protein>
<dbReference type="Gene3D" id="3.40.50.300">
    <property type="entry name" value="P-loop containing nucleotide triphosphate hydrolases"/>
    <property type="match status" value="1"/>
</dbReference>
<evidence type="ECO:0000256" key="5">
    <source>
        <dbReference type="ARBA" id="ARBA00022840"/>
    </source>
</evidence>
<dbReference type="SUPFAM" id="SSF50331">
    <property type="entry name" value="MOP-like"/>
    <property type="match status" value="1"/>
</dbReference>
<dbReference type="InterPro" id="IPR017871">
    <property type="entry name" value="ABC_transporter-like_CS"/>
</dbReference>
<dbReference type="PANTHER" id="PTHR43875:SF15">
    <property type="entry name" value="TREHALOSE IMPORT ATP-BINDING PROTEIN SUGC"/>
    <property type="match status" value="1"/>
</dbReference>
<dbReference type="InterPro" id="IPR012340">
    <property type="entry name" value="NA-bd_OB-fold"/>
</dbReference>
<evidence type="ECO:0000259" key="8">
    <source>
        <dbReference type="PROSITE" id="PS50893"/>
    </source>
</evidence>
<keyword evidence="10" id="KW-1185">Reference proteome</keyword>